<dbReference type="RefSeq" id="WP_027827430.1">
    <property type="nucleotide sequence ID" value="NZ_AUEH01000001.1"/>
</dbReference>
<keyword evidence="1" id="KW-0812">Transmembrane</keyword>
<reference evidence="2 3" key="1">
    <citation type="journal article" date="2015" name="Genome Announc.">
        <title>Expanding the biotechnology potential of lactobacilli through comparative genomics of 213 strains and associated genera.</title>
        <authorList>
            <person name="Sun Z."/>
            <person name="Harris H.M."/>
            <person name="McCann A."/>
            <person name="Guo C."/>
            <person name="Argimon S."/>
            <person name="Zhang W."/>
            <person name="Yang X."/>
            <person name="Jeffery I.B."/>
            <person name="Cooney J.C."/>
            <person name="Kagawa T.F."/>
            <person name="Liu W."/>
            <person name="Song Y."/>
            <person name="Salvetti E."/>
            <person name="Wrobel A."/>
            <person name="Rasinkangas P."/>
            <person name="Parkhill J."/>
            <person name="Rea M.C."/>
            <person name="O'Sullivan O."/>
            <person name="Ritari J."/>
            <person name="Douillard F.P."/>
            <person name="Paul Ross R."/>
            <person name="Yang R."/>
            <person name="Briner A.E."/>
            <person name="Felis G.E."/>
            <person name="de Vos W.M."/>
            <person name="Barrangou R."/>
            <person name="Klaenhammer T.R."/>
            <person name="Caufield P.W."/>
            <person name="Cui Y."/>
            <person name="Zhang H."/>
            <person name="O'Toole P.W."/>
        </authorList>
    </citation>
    <scope>NUCLEOTIDE SEQUENCE [LARGE SCALE GENOMIC DNA]</scope>
    <source>
        <strain evidence="2 3">DSM 16991</strain>
    </source>
</reference>
<dbReference type="Proteomes" id="UP000050949">
    <property type="component" value="Unassembled WGS sequence"/>
</dbReference>
<accession>A0A0R1XFA4</accession>
<protein>
    <submittedName>
        <fullName evidence="2">Uncharacterized protein</fullName>
    </submittedName>
</protein>
<dbReference type="EMBL" id="AZFW01000032">
    <property type="protein sequence ID" value="KRM28349.1"/>
    <property type="molecule type" value="Genomic_DNA"/>
</dbReference>
<dbReference type="PANTHER" id="PTHR40038:SF1">
    <property type="entry name" value="MEMBRANE-ASSOCIATED PROTEIN TCAA"/>
    <property type="match status" value="1"/>
</dbReference>
<dbReference type="PANTHER" id="PTHR40038">
    <property type="entry name" value="MEMBRANE-ASSOCIATED PROTEIN TCAA"/>
    <property type="match status" value="1"/>
</dbReference>
<dbReference type="eggNOG" id="COG4640">
    <property type="taxonomic scope" value="Bacteria"/>
</dbReference>
<keyword evidence="1" id="KW-0472">Membrane</keyword>
<keyword evidence="1" id="KW-1133">Transmembrane helix</keyword>
<evidence type="ECO:0000256" key="1">
    <source>
        <dbReference type="SAM" id="Phobius"/>
    </source>
</evidence>
<proteinExistence type="predicted"/>
<sequence>MRKKTIGWLVGIVVVVLIVLGVGGYAVNGSRTRQLDSAISALRSNNAAKVLPYLTVDDNAMPLTTRNIKPLLTYFQTHPDQLNRLAHEARRGDGDDVLDLVEFDRIGRRWLVYPRYGFKLEAVHPRLTTNGTTTQVRVNGRLLTTVQGTVRGQRIGPLLPGRYTFTAKDTQGAGRTVVKDYVNSDDPELNLTFQANQRPASGSGTTATALPTTKEADNLIEDAFDEIEDVSNGDLTQNNQQLDVIFVNGEQNKAYQTVLQQAKEYIGQQHVGELNLDVQTNGAQIDTKGAVTLAFTAAFGPDEDDDTDARVRTYDYTATLVHQNNRWLIQDISKPTQVANAADDD</sequence>
<gene>
    <name evidence="2" type="ORF">FC91_GL001812</name>
</gene>
<dbReference type="AlphaFoldDB" id="A0A0R1XFA4"/>
<feature type="transmembrane region" description="Helical" evidence="1">
    <location>
        <begin position="6"/>
        <end position="27"/>
    </location>
</feature>
<evidence type="ECO:0000313" key="2">
    <source>
        <dbReference type="EMBL" id="KRM28349.1"/>
    </source>
</evidence>
<dbReference type="PATRIC" id="fig|1122147.4.peg.1880"/>
<evidence type="ECO:0000313" key="3">
    <source>
        <dbReference type="Proteomes" id="UP000050949"/>
    </source>
</evidence>
<organism evidence="2 3">
    <name type="scientific">Schleiferilactobacillus harbinensis DSM 16991</name>
    <dbReference type="NCBI Taxonomy" id="1122147"/>
    <lineage>
        <taxon>Bacteria</taxon>
        <taxon>Bacillati</taxon>
        <taxon>Bacillota</taxon>
        <taxon>Bacilli</taxon>
        <taxon>Lactobacillales</taxon>
        <taxon>Lactobacillaceae</taxon>
        <taxon>Schleiferilactobacillus</taxon>
    </lineage>
</organism>
<dbReference type="OrthoDB" id="2327418at2"/>
<comment type="caution">
    <text evidence="2">The sequence shown here is derived from an EMBL/GenBank/DDBJ whole genome shotgun (WGS) entry which is preliminary data.</text>
</comment>
<name>A0A0R1XFA4_9LACO</name>